<dbReference type="NCBIfam" id="TIGR01488">
    <property type="entry name" value="HAD-SF-IB"/>
    <property type="match status" value="1"/>
</dbReference>
<evidence type="ECO:0000313" key="2">
    <source>
        <dbReference type="EMBL" id="KAJ3481964.1"/>
    </source>
</evidence>
<dbReference type="PANTHER" id="PTHR28181">
    <property type="entry name" value="UPF0655 PROTEIN YCR015C"/>
    <property type="match status" value="1"/>
</dbReference>
<proteinExistence type="predicted"/>
<evidence type="ECO:0000313" key="3">
    <source>
        <dbReference type="Proteomes" id="UP001212997"/>
    </source>
</evidence>
<name>A0AAD5YC72_9APHY</name>
<dbReference type="InterPro" id="IPR036412">
    <property type="entry name" value="HAD-like_sf"/>
</dbReference>
<gene>
    <name evidence="2" type="ORF">NLI96_g7304</name>
</gene>
<keyword evidence="3" id="KW-1185">Reference proteome</keyword>
<dbReference type="AlphaFoldDB" id="A0AAD5YC72"/>
<accession>A0AAD5YC72</accession>
<dbReference type="SUPFAM" id="SSF56784">
    <property type="entry name" value="HAD-like"/>
    <property type="match status" value="1"/>
</dbReference>
<comment type="caution">
    <text evidence="2">The sequence shown here is derived from an EMBL/GenBank/DDBJ whole genome shotgun (WGS) entry which is preliminary data.</text>
</comment>
<dbReference type="InterPro" id="IPR006384">
    <property type="entry name" value="HAD_hydro_PyrdxlP_Pase-like"/>
</dbReference>
<dbReference type="Pfam" id="PF12710">
    <property type="entry name" value="HAD"/>
    <property type="match status" value="1"/>
</dbReference>
<keyword evidence="1" id="KW-0378">Hydrolase</keyword>
<dbReference type="GO" id="GO:0016791">
    <property type="term" value="F:phosphatase activity"/>
    <property type="evidence" value="ECO:0007669"/>
    <property type="project" value="InterPro"/>
</dbReference>
<dbReference type="Proteomes" id="UP001212997">
    <property type="component" value="Unassembled WGS sequence"/>
</dbReference>
<protein>
    <submittedName>
        <fullName evidence="2">Uncharacterized protein</fullName>
    </submittedName>
</protein>
<sequence>MIDTTPPVSTLPYPPLHADKKFVALSDWDGTITNRDSNDYMTDNLGFGPEKRRAGNLAILAGKETFRDAFKVMLDSVVANGHSWEECKEVLKKNIILDVGFRNFYDFCKSKDIPVVIISSGMAPLIRAVLSKLIGDDEAEKIEIIANDVEVREDGSWEIKYRHPSSGFGHDKSQAILPYRALPNPPTTFFFGDGVSGNIFDYSSRVRTVLTLSLPFLDMSAARHADLLFVKQKPGADNDLSAFCRREGIPHVQFEDFNRALDLVKRVVDGNITVKEALEVGTA</sequence>
<dbReference type="NCBIfam" id="TIGR01489">
    <property type="entry name" value="DKMTPPase-SF"/>
    <property type="match status" value="1"/>
</dbReference>
<dbReference type="InterPro" id="IPR050849">
    <property type="entry name" value="HAD-like_hydrolase_phosphatase"/>
</dbReference>
<dbReference type="PANTHER" id="PTHR28181:SF2">
    <property type="entry name" value="PHOSPHORIC MONOESTER HYDROLASE"/>
    <property type="match status" value="1"/>
</dbReference>
<evidence type="ECO:0000256" key="1">
    <source>
        <dbReference type="ARBA" id="ARBA00022801"/>
    </source>
</evidence>
<organism evidence="2 3">
    <name type="scientific">Meripilus lineatus</name>
    <dbReference type="NCBI Taxonomy" id="2056292"/>
    <lineage>
        <taxon>Eukaryota</taxon>
        <taxon>Fungi</taxon>
        <taxon>Dikarya</taxon>
        <taxon>Basidiomycota</taxon>
        <taxon>Agaricomycotina</taxon>
        <taxon>Agaricomycetes</taxon>
        <taxon>Polyporales</taxon>
        <taxon>Meripilaceae</taxon>
        <taxon>Meripilus</taxon>
    </lineage>
</organism>
<dbReference type="Gene3D" id="3.40.50.1000">
    <property type="entry name" value="HAD superfamily/HAD-like"/>
    <property type="match status" value="2"/>
</dbReference>
<dbReference type="Gene3D" id="3.90.1470.20">
    <property type="match status" value="1"/>
</dbReference>
<reference evidence="2" key="1">
    <citation type="submission" date="2022-07" db="EMBL/GenBank/DDBJ databases">
        <title>Genome Sequence of Physisporinus lineatus.</title>
        <authorList>
            <person name="Buettner E."/>
        </authorList>
    </citation>
    <scope>NUCLEOTIDE SEQUENCE</scope>
    <source>
        <strain evidence="2">VT162</strain>
    </source>
</reference>
<dbReference type="InterPro" id="IPR023214">
    <property type="entry name" value="HAD_sf"/>
</dbReference>
<dbReference type="EMBL" id="JANAWD010000295">
    <property type="protein sequence ID" value="KAJ3481964.1"/>
    <property type="molecule type" value="Genomic_DNA"/>
</dbReference>